<protein>
    <recommendedName>
        <fullName evidence="3">C2 domain-containing protein</fullName>
    </recommendedName>
</protein>
<dbReference type="EMBL" id="JAQIZT010000014">
    <property type="protein sequence ID" value="KAJ6972341.1"/>
    <property type="molecule type" value="Genomic_DNA"/>
</dbReference>
<gene>
    <name evidence="4" type="ORF">NC653_032809</name>
</gene>
<evidence type="ECO:0000259" key="3">
    <source>
        <dbReference type="Pfam" id="PF00168"/>
    </source>
</evidence>
<feature type="domain" description="C2" evidence="3">
    <location>
        <begin position="29"/>
        <end position="93"/>
    </location>
</feature>
<dbReference type="PANTHER" id="PTHR46502">
    <property type="entry name" value="C2 DOMAIN-CONTAINING"/>
    <property type="match status" value="1"/>
</dbReference>
<dbReference type="SUPFAM" id="SSF49562">
    <property type="entry name" value="C2 domain (Calcium/lipid-binding domain, CaLB)"/>
    <property type="match status" value="1"/>
</dbReference>
<dbReference type="Proteomes" id="UP001164929">
    <property type="component" value="Chromosome 14"/>
</dbReference>
<dbReference type="Pfam" id="PF00168">
    <property type="entry name" value="C2"/>
    <property type="match status" value="1"/>
</dbReference>
<reference evidence="4" key="1">
    <citation type="journal article" date="2023" name="Mol. Ecol. Resour.">
        <title>Chromosome-level genome assembly of a triploid poplar Populus alba 'Berolinensis'.</title>
        <authorList>
            <person name="Chen S."/>
            <person name="Yu Y."/>
            <person name="Wang X."/>
            <person name="Wang S."/>
            <person name="Zhang T."/>
            <person name="Zhou Y."/>
            <person name="He R."/>
            <person name="Meng N."/>
            <person name="Wang Y."/>
            <person name="Liu W."/>
            <person name="Liu Z."/>
            <person name="Liu J."/>
            <person name="Guo Q."/>
            <person name="Huang H."/>
            <person name="Sederoff R.R."/>
            <person name="Wang G."/>
            <person name="Qu G."/>
            <person name="Chen S."/>
        </authorList>
    </citation>
    <scope>NUCLEOTIDE SEQUENCE</scope>
    <source>
        <strain evidence="4">SC-2020</strain>
    </source>
</reference>
<accession>A0AAD6LSE5</accession>
<name>A0AAD6LSE5_9ROSI</name>
<keyword evidence="5" id="KW-1185">Reference proteome</keyword>
<evidence type="ECO:0000256" key="2">
    <source>
        <dbReference type="ARBA" id="ARBA00022837"/>
    </source>
</evidence>
<dbReference type="InterPro" id="IPR000008">
    <property type="entry name" value="C2_dom"/>
</dbReference>
<sequence>MQSHTNTHRGSTCTQMKRGILEVLLVHAKGMKHTNLIGKDEKTWWNEKFRFDFPLADWKQLTHLKFRIMDQEFFTDGGFVGETIIYLGGIIDEGINRGVLEMMPAPYNVLLEDDTYKGEIKIGLKFITNTEVLPERTFLAQVDEPRQPICRSIINLWKLSWWKLWIHHSQRSTKNKTEEE</sequence>
<dbReference type="Gene3D" id="2.60.40.150">
    <property type="entry name" value="C2 domain"/>
    <property type="match status" value="1"/>
</dbReference>
<dbReference type="AlphaFoldDB" id="A0AAD6LSE5"/>
<evidence type="ECO:0000313" key="5">
    <source>
        <dbReference type="Proteomes" id="UP001164929"/>
    </source>
</evidence>
<evidence type="ECO:0000256" key="1">
    <source>
        <dbReference type="ARBA" id="ARBA00022723"/>
    </source>
</evidence>
<keyword evidence="1" id="KW-0479">Metal-binding</keyword>
<comment type="caution">
    <text evidence="4">The sequence shown here is derived from an EMBL/GenBank/DDBJ whole genome shotgun (WGS) entry which is preliminary data.</text>
</comment>
<organism evidence="4 5">
    <name type="scientific">Populus alba x Populus x berolinensis</name>
    <dbReference type="NCBI Taxonomy" id="444605"/>
    <lineage>
        <taxon>Eukaryota</taxon>
        <taxon>Viridiplantae</taxon>
        <taxon>Streptophyta</taxon>
        <taxon>Embryophyta</taxon>
        <taxon>Tracheophyta</taxon>
        <taxon>Spermatophyta</taxon>
        <taxon>Magnoliopsida</taxon>
        <taxon>eudicotyledons</taxon>
        <taxon>Gunneridae</taxon>
        <taxon>Pentapetalae</taxon>
        <taxon>rosids</taxon>
        <taxon>fabids</taxon>
        <taxon>Malpighiales</taxon>
        <taxon>Salicaceae</taxon>
        <taxon>Saliceae</taxon>
        <taxon>Populus</taxon>
    </lineage>
</organism>
<dbReference type="PANTHER" id="PTHR46502:SF14">
    <property type="entry name" value="CALCIUM-DEPENDENT LIPID-BINDING (CALB DOMAIN) FAMILY PROTEIN"/>
    <property type="match status" value="1"/>
</dbReference>
<evidence type="ECO:0000313" key="4">
    <source>
        <dbReference type="EMBL" id="KAJ6972341.1"/>
    </source>
</evidence>
<dbReference type="GO" id="GO:0046872">
    <property type="term" value="F:metal ion binding"/>
    <property type="evidence" value="ECO:0007669"/>
    <property type="project" value="UniProtKB-KW"/>
</dbReference>
<proteinExistence type="predicted"/>
<dbReference type="InterPro" id="IPR035892">
    <property type="entry name" value="C2_domain_sf"/>
</dbReference>
<keyword evidence="2" id="KW-0106">Calcium</keyword>